<dbReference type="PANTHER" id="PTHR43249">
    <property type="entry name" value="UDP-N-ACETYL-2-AMINO-2-DEOXY-D-GLUCURONATE OXIDASE"/>
    <property type="match status" value="1"/>
</dbReference>
<dbReference type="InterPro" id="IPR000683">
    <property type="entry name" value="Gfo/Idh/MocA-like_OxRdtase_N"/>
</dbReference>
<accession>A0A4Q9DHX5</accession>
<dbReference type="OrthoDB" id="9815825at2"/>
<dbReference type="GO" id="GO:0000166">
    <property type="term" value="F:nucleotide binding"/>
    <property type="evidence" value="ECO:0007669"/>
    <property type="project" value="InterPro"/>
</dbReference>
<evidence type="ECO:0000313" key="3">
    <source>
        <dbReference type="EMBL" id="TBL69668.1"/>
    </source>
</evidence>
<organism evidence="3 4">
    <name type="scientific">Paenibacillus thalictri</name>
    <dbReference type="NCBI Taxonomy" id="2527873"/>
    <lineage>
        <taxon>Bacteria</taxon>
        <taxon>Bacillati</taxon>
        <taxon>Bacillota</taxon>
        <taxon>Bacilli</taxon>
        <taxon>Bacillales</taxon>
        <taxon>Paenibacillaceae</taxon>
        <taxon>Paenibacillus</taxon>
    </lineage>
</organism>
<comment type="caution">
    <text evidence="3">The sequence shown here is derived from an EMBL/GenBank/DDBJ whole genome shotgun (WGS) entry which is preliminary data.</text>
</comment>
<dbReference type="InterPro" id="IPR055170">
    <property type="entry name" value="GFO_IDH_MocA-like_dom"/>
</dbReference>
<feature type="domain" description="GFO/IDH/MocA-like oxidoreductase" evidence="2">
    <location>
        <begin position="134"/>
        <end position="256"/>
    </location>
</feature>
<dbReference type="Pfam" id="PF01408">
    <property type="entry name" value="GFO_IDH_MocA"/>
    <property type="match status" value="1"/>
</dbReference>
<dbReference type="SUPFAM" id="SSF51735">
    <property type="entry name" value="NAD(P)-binding Rossmann-fold domains"/>
    <property type="match status" value="1"/>
</dbReference>
<dbReference type="Gene3D" id="3.40.50.720">
    <property type="entry name" value="NAD(P)-binding Rossmann-like Domain"/>
    <property type="match status" value="1"/>
</dbReference>
<protein>
    <submittedName>
        <fullName evidence="3">Gfo/Idh/MocA family oxidoreductase</fullName>
    </submittedName>
</protein>
<evidence type="ECO:0000259" key="1">
    <source>
        <dbReference type="Pfam" id="PF01408"/>
    </source>
</evidence>
<keyword evidence="4" id="KW-1185">Reference proteome</keyword>
<feature type="domain" description="Gfo/Idh/MocA-like oxidoreductase N-terminal" evidence="1">
    <location>
        <begin position="6"/>
        <end position="120"/>
    </location>
</feature>
<dbReference type="Proteomes" id="UP000293142">
    <property type="component" value="Unassembled WGS sequence"/>
</dbReference>
<evidence type="ECO:0000313" key="4">
    <source>
        <dbReference type="Proteomes" id="UP000293142"/>
    </source>
</evidence>
<dbReference type="PANTHER" id="PTHR43249:SF1">
    <property type="entry name" value="D-GLUCOSIDE 3-DEHYDROGENASE"/>
    <property type="match status" value="1"/>
</dbReference>
<dbReference type="Gene3D" id="3.30.360.10">
    <property type="entry name" value="Dihydrodipicolinate Reductase, domain 2"/>
    <property type="match status" value="1"/>
</dbReference>
<dbReference type="InterPro" id="IPR052515">
    <property type="entry name" value="Gfo/Idh/MocA_Oxidoreductase"/>
</dbReference>
<name>A0A4Q9DHX5_9BACL</name>
<dbReference type="InterPro" id="IPR036291">
    <property type="entry name" value="NAD(P)-bd_dom_sf"/>
</dbReference>
<dbReference type="SUPFAM" id="SSF55347">
    <property type="entry name" value="Glyceraldehyde-3-phosphate dehydrogenase-like, C-terminal domain"/>
    <property type="match status" value="1"/>
</dbReference>
<dbReference type="AlphaFoldDB" id="A0A4Q9DHX5"/>
<evidence type="ECO:0000259" key="2">
    <source>
        <dbReference type="Pfam" id="PF22725"/>
    </source>
</evidence>
<gene>
    <name evidence="3" type="ORF">EYB31_35390</name>
</gene>
<proteinExistence type="predicted"/>
<reference evidence="3 4" key="1">
    <citation type="submission" date="2019-02" db="EMBL/GenBank/DDBJ databases">
        <title>Paenibacillus sp. nov., isolated from surface-sterilized tissue of Thalictrum simplex L.</title>
        <authorList>
            <person name="Tuo L."/>
        </authorList>
    </citation>
    <scope>NUCLEOTIDE SEQUENCE [LARGE SCALE GENOMIC DNA]</scope>
    <source>
        <strain evidence="3 4">N2SHLJ1</strain>
    </source>
</reference>
<dbReference type="EMBL" id="SIRE01000037">
    <property type="protein sequence ID" value="TBL69668.1"/>
    <property type="molecule type" value="Genomic_DNA"/>
</dbReference>
<sequence>MNNTVKFGIVGTGAIARYHAAAIKLHSEAELVAVCGITIEKAEEFAEGDTSIRLYDDYAKMLELAEIDVICVCTPSGMHGDGVVLAAHAGKHVLCEKPLEVTAERMTAMIRACRSRNVKLGCVFQRRLMPAMLHTRQALLDGKIGRPVMGNAYLKYYRSPEYYQSGGWRGTRALDGGGALMNQGVHGVDLLQYMMGDVASVFAYCPTLARDIEVEDTAVITLKFKSGALGVIQGATSVYPGQETRFELHGDRGTIEFGDEGFKQWKFMDSDEPAPVFEDTLGFGSTSSSAQQLPVAGHYYYINDMVEVVRTGREPHVNGEEARKSVDLILAAYESARTGKEIELA</sequence>
<dbReference type="Pfam" id="PF22725">
    <property type="entry name" value="GFO_IDH_MocA_C3"/>
    <property type="match status" value="1"/>
</dbReference>